<comment type="caution">
    <text evidence="1">The sequence shown here is derived from an EMBL/GenBank/DDBJ whole genome shotgun (WGS) entry which is preliminary data.</text>
</comment>
<evidence type="ECO:0008006" key="3">
    <source>
        <dbReference type="Google" id="ProtNLM"/>
    </source>
</evidence>
<evidence type="ECO:0000313" key="1">
    <source>
        <dbReference type="EMBL" id="OWP64708.1"/>
    </source>
</evidence>
<proteinExistence type="predicted"/>
<dbReference type="SUPFAM" id="SSF52317">
    <property type="entry name" value="Class I glutamine amidotransferase-like"/>
    <property type="match status" value="1"/>
</dbReference>
<dbReference type="AlphaFoldDB" id="A0A246FPP5"/>
<organism evidence="1 2">
    <name type="scientific">Hymenobacter amundsenii</name>
    <dbReference type="NCBI Taxonomy" id="2006685"/>
    <lineage>
        <taxon>Bacteria</taxon>
        <taxon>Pseudomonadati</taxon>
        <taxon>Bacteroidota</taxon>
        <taxon>Cytophagia</taxon>
        <taxon>Cytophagales</taxon>
        <taxon>Hymenobacteraceae</taxon>
        <taxon>Hymenobacter</taxon>
    </lineage>
</organism>
<dbReference type="InterPro" id="IPR029062">
    <property type="entry name" value="Class_I_gatase-like"/>
</dbReference>
<protein>
    <recommendedName>
        <fullName evidence="3">Aerotolerance regulator N-terminal domain-containing protein</fullName>
    </recommendedName>
</protein>
<accession>A0A246FPP5</accession>
<dbReference type="EMBL" id="NIRR01000002">
    <property type="protein sequence ID" value="OWP64708.1"/>
    <property type="molecule type" value="Genomic_DNA"/>
</dbReference>
<dbReference type="Proteomes" id="UP000197277">
    <property type="component" value="Unassembled WGS sequence"/>
</dbReference>
<name>A0A246FPP5_9BACT</name>
<sequence length="595" mass="63596">MLYLLPLLLAVLLTVLALRRPDTRRRGLRVGAGLLAAAGLGLAALPPVTSRPSTAPPATAVLLTAGYSPDTLADLLRRLGPGVPVWRYAPGNVTPNDTPAFRNASAIRAKLPGLRQLHVLGTGVPPTDAPALAGLRVHRHADARPMGFQQSTWNAQPELGQLLTVTGTFTGAKTWEPVWLSLRAAGAARDSVQLPKGMGAFALRFRPRAAGRAVYMLEARQSGRRLAQEPVPVEVQDPEPLRVLLLAAAPSFELRFLKNHLAERQYAVALRTGLSRGLTQTEFLNLPNPPALGSLTPALLRRFDVVVTDAATLAGFSSAETRALQAALNNGTSGLLLLADAPTLPRQLPGGAAFRLQPQPAAAAATPQRLSWPEGPTTVTALVPATLRLAEKLRPLITGPNRQPVAATRRVGLGTVVVSTVAETFPWQLRNQPAIYTAYWSRLLGAARPGQPTPLSVAALNHWPHPNAPLEFRTTGAAAGPLSITPPTGPALALAQRPDALVSEWRTATYWPAVAGWHRAQVGKAQQWVYVYAPRQWRGPGQQQWPLAARQPAGTAASVGPATNLGAPERTAWPRWWGYAVFLLGAGLLWLEEKL</sequence>
<reference evidence="1 2" key="1">
    <citation type="submission" date="2017-06" db="EMBL/GenBank/DDBJ databases">
        <title>Hymenobacter amundsenii sp. nov. isolated from regoliths in Antarctica.</title>
        <authorList>
            <person name="Sedlacek I."/>
            <person name="Kralova S."/>
            <person name="Pantucek R."/>
            <person name="Svec P."/>
            <person name="Holochova P."/>
            <person name="Stankova E."/>
            <person name="Vrbovska V."/>
            <person name="Busse H.-J."/>
        </authorList>
    </citation>
    <scope>NUCLEOTIDE SEQUENCE [LARGE SCALE GENOMIC DNA]</scope>
    <source>
        <strain evidence="1 2">CCM 8682</strain>
    </source>
</reference>
<gene>
    <name evidence="1" type="ORF">CDA63_02820</name>
</gene>
<keyword evidence="2" id="KW-1185">Reference proteome</keyword>
<evidence type="ECO:0000313" key="2">
    <source>
        <dbReference type="Proteomes" id="UP000197277"/>
    </source>
</evidence>